<keyword evidence="2" id="KW-1185">Reference proteome</keyword>
<comment type="caution">
    <text evidence="1">The sequence shown here is derived from an EMBL/GenBank/DDBJ whole genome shotgun (WGS) entry which is preliminary data.</text>
</comment>
<accession>A0A8T4GG57</accession>
<evidence type="ECO:0000313" key="2">
    <source>
        <dbReference type="Proteomes" id="UP000823588"/>
    </source>
</evidence>
<protein>
    <submittedName>
        <fullName evidence="1">Uncharacterized protein</fullName>
    </submittedName>
</protein>
<dbReference type="EMBL" id="JAGGKQ010000017">
    <property type="protein sequence ID" value="MBP1923186.1"/>
    <property type="molecule type" value="Genomic_DNA"/>
</dbReference>
<dbReference type="Proteomes" id="UP000823588">
    <property type="component" value="Unassembled WGS sequence"/>
</dbReference>
<gene>
    <name evidence="1" type="ORF">J2751_002225</name>
</gene>
<reference evidence="1" key="1">
    <citation type="submission" date="2021-03" db="EMBL/GenBank/DDBJ databases">
        <title>Genomic Encyclopedia of Type Strains, Phase IV (KMG-IV): sequencing the most valuable type-strain genomes for metagenomic binning, comparative biology and taxonomic classification.</title>
        <authorList>
            <person name="Goeker M."/>
        </authorList>
    </citation>
    <scope>NUCLEOTIDE SEQUENCE</scope>
    <source>
        <strain evidence="1">DSM 23564</strain>
    </source>
</reference>
<dbReference type="AlphaFoldDB" id="A0A8T4GG57"/>
<organism evidence="1 2">
    <name type="scientific">Halorubrum alkaliphilum</name>
    <dbReference type="NCBI Taxonomy" id="261290"/>
    <lineage>
        <taxon>Archaea</taxon>
        <taxon>Methanobacteriati</taxon>
        <taxon>Methanobacteriota</taxon>
        <taxon>Stenosarchaea group</taxon>
        <taxon>Halobacteria</taxon>
        <taxon>Halobacteriales</taxon>
        <taxon>Haloferacaceae</taxon>
        <taxon>Halorubrum</taxon>
    </lineage>
</organism>
<proteinExistence type="predicted"/>
<name>A0A8T4GG57_9EURY</name>
<evidence type="ECO:0000313" key="1">
    <source>
        <dbReference type="EMBL" id="MBP1923186.1"/>
    </source>
</evidence>
<sequence>MNEQETIHVADVSEGIGGDATAEPGCSAREVYIV</sequence>